<keyword evidence="1" id="KW-0472">Membrane</keyword>
<feature type="transmembrane region" description="Helical" evidence="1">
    <location>
        <begin position="121"/>
        <end position="141"/>
    </location>
</feature>
<dbReference type="Proteomes" id="UP000178040">
    <property type="component" value="Unassembled WGS sequence"/>
</dbReference>
<feature type="transmembrane region" description="Helical" evidence="1">
    <location>
        <begin position="7"/>
        <end position="25"/>
    </location>
</feature>
<evidence type="ECO:0008006" key="4">
    <source>
        <dbReference type="Google" id="ProtNLM"/>
    </source>
</evidence>
<feature type="transmembrane region" description="Helical" evidence="1">
    <location>
        <begin position="262"/>
        <end position="283"/>
    </location>
</feature>
<feature type="transmembrane region" description="Helical" evidence="1">
    <location>
        <begin position="963"/>
        <end position="983"/>
    </location>
</feature>
<keyword evidence="1" id="KW-0812">Transmembrane</keyword>
<evidence type="ECO:0000256" key="1">
    <source>
        <dbReference type="SAM" id="Phobius"/>
    </source>
</evidence>
<name>A0A1F7IJE5_9BACT</name>
<feature type="transmembrane region" description="Helical" evidence="1">
    <location>
        <begin position="93"/>
        <end position="112"/>
    </location>
</feature>
<feature type="transmembrane region" description="Helical" evidence="1">
    <location>
        <begin position="230"/>
        <end position="250"/>
    </location>
</feature>
<feature type="transmembrane region" description="Helical" evidence="1">
    <location>
        <begin position="349"/>
        <end position="366"/>
    </location>
</feature>
<feature type="transmembrane region" description="Helical" evidence="1">
    <location>
        <begin position="411"/>
        <end position="428"/>
    </location>
</feature>
<sequence length="990" mass="116061">MTKIYKYRYQLIIFLIAVALFWLNYQPGTYLSGWDNLQTELNPELAVKRAFYSVWEEYQSFGLTAGMAHATDLIRAILLWFASYLLPQNMIRYFYHFLMLLLGGIGMMRLLLHQSADRHEIISFLGALFYLFNLGTMQMFYLPFEAFSSFFAFLPWGLWSFLRVISIRQLAERNPARESSEINQKYASLDSSTAPSSRFARSGSARNDLIIFSLINLLGSASFYTQALFAVYLLALFCLTASTFISSRFSSIQMKINLFKKTSLIFILIFILNSYWILPQIYFLKTNGRWITMSKANQLATERTYRQNLEKGSIDNFLRLEGFYLDAQGIKNQSLFLAWNRHFSGWKKILPNFFAFLMIIGLYENLRKKRYAFIFIFIICSIALLSATPPFSWLNNIVRDVTYINQIFRSPFTKFIILYSLVYSFFVSQGIRKILKARSYIVSNLFLASCFFLIIFYSLPSFRGFFISPEMKIKIPSDYLKLIYYFKNEDKNKRIALLPDYTFWGWFFHKWGYNGSGFLWYGIEQPIVSRTFDVWSSSSESYFWEQKLAIEAEDLARLESIYEKYNIDYLMLDRSLIPVVSNYKSLQIDRIENMLAKSKRMSAVYQNKYFTLYKLTPLSKIDKFVTLSTALSNIGPTNKILSDDSAFQEFGYYQSDRSNPYSIYYPYLDLTTHTRLEDKSWNIVESENTFTINSKFDSNQVYKNLFMLDKYDARLLINEKLEDIRLNLTSSFANNNLAVNFEKKLIKSFAVSNLDYEKDIAFSIADLPQKYSYLVKVRTRNLKGPRFYFYITDETKKQAAIEDNLRKDIEYFILPAKYQYGLGYSFIFQKPKYDNLASQNIIEEITIYLLPYENLKLAKLYGSTSPARKPIFLNNFQVEKINYFTYKISLNPGQEINNLILHQSFDPGWLAISKGKILDHFKINNWANGWRLNVGSDKFEVGSKNLQTSNLQPQTSNIVVIFWPQYLQFAGFVLLIIAFIYIIKTKQIQS</sequence>
<gene>
    <name evidence="2" type="ORF">A3B40_01935</name>
</gene>
<proteinExistence type="predicted"/>
<reference evidence="2 3" key="1">
    <citation type="journal article" date="2016" name="Nat. Commun.">
        <title>Thousands of microbial genomes shed light on interconnected biogeochemical processes in an aquifer system.</title>
        <authorList>
            <person name="Anantharaman K."/>
            <person name="Brown C.T."/>
            <person name="Hug L.A."/>
            <person name="Sharon I."/>
            <person name="Castelle C.J."/>
            <person name="Probst A.J."/>
            <person name="Thomas B.C."/>
            <person name="Singh A."/>
            <person name="Wilkins M.J."/>
            <person name="Karaoz U."/>
            <person name="Brodie E.L."/>
            <person name="Williams K.H."/>
            <person name="Hubbard S.S."/>
            <person name="Banfield J.F."/>
        </authorList>
    </citation>
    <scope>NUCLEOTIDE SEQUENCE [LARGE SCALE GENOMIC DNA]</scope>
</reference>
<dbReference type="EMBL" id="MGAI01000050">
    <property type="protein sequence ID" value="OGK43464.1"/>
    <property type="molecule type" value="Genomic_DNA"/>
</dbReference>
<feature type="transmembrane region" description="Helical" evidence="1">
    <location>
        <begin position="440"/>
        <end position="459"/>
    </location>
</feature>
<protein>
    <recommendedName>
        <fullName evidence="4">Membrane protein 6-pyruvoyl-tetrahydropterin synthase-related domain-containing protein</fullName>
    </recommendedName>
</protein>
<feature type="transmembrane region" description="Helical" evidence="1">
    <location>
        <begin position="373"/>
        <end position="391"/>
    </location>
</feature>
<dbReference type="AlphaFoldDB" id="A0A1F7IJE5"/>
<evidence type="ECO:0000313" key="3">
    <source>
        <dbReference type="Proteomes" id="UP000178040"/>
    </source>
</evidence>
<comment type="caution">
    <text evidence="2">The sequence shown here is derived from an EMBL/GenBank/DDBJ whole genome shotgun (WGS) entry which is preliminary data.</text>
</comment>
<accession>A0A1F7IJE5</accession>
<evidence type="ECO:0000313" key="2">
    <source>
        <dbReference type="EMBL" id="OGK43464.1"/>
    </source>
</evidence>
<keyword evidence="1" id="KW-1133">Transmembrane helix</keyword>
<organism evidence="2 3">
    <name type="scientific">Candidatus Roizmanbacteria bacterium RIFCSPLOWO2_01_FULL_37_16</name>
    <dbReference type="NCBI Taxonomy" id="1802058"/>
    <lineage>
        <taxon>Bacteria</taxon>
        <taxon>Candidatus Roizmaniibacteriota</taxon>
    </lineage>
</organism>